<name>A0ABW8ITW0_9GAMM</name>
<proteinExistence type="predicted"/>
<reference evidence="2 3" key="1">
    <citation type="submission" date="2020-10" db="EMBL/GenBank/DDBJ databases">
        <title>Phylogeny of dyella-like bacteria.</title>
        <authorList>
            <person name="Fu J."/>
        </authorList>
    </citation>
    <scope>NUCLEOTIDE SEQUENCE [LARGE SCALE GENOMIC DNA]</scope>
    <source>
        <strain evidence="2 3">DHOB07</strain>
    </source>
</reference>
<dbReference type="EMBL" id="JADIKG010000011">
    <property type="protein sequence ID" value="MFK2873426.1"/>
    <property type="molecule type" value="Genomic_DNA"/>
</dbReference>
<dbReference type="Pfam" id="PF09509">
    <property type="entry name" value="Hypoth_Ymh"/>
    <property type="match status" value="1"/>
</dbReference>
<evidence type="ECO:0000259" key="1">
    <source>
        <dbReference type="Pfam" id="PF09509"/>
    </source>
</evidence>
<dbReference type="NCBIfam" id="TIGR02391">
    <property type="entry name" value="hypoth_ymh"/>
    <property type="match status" value="1"/>
</dbReference>
<sequence length="173" mass="19578">MANALDYFESIVRVASGFSNADQSASLEAVLEQQLHPFDKRNVHPELPAKVRTFFDDGHYAESTFEAFKYLDKVVQQLSKNNKAGEKLMMEVFNETNPTLKLNSLSGQSELDEQRGFKFLFSGGVVAIRNPRGHEVDQMDDVDTCLDHLAFVSLLIRRLERAGYLYGKRETLG</sequence>
<protein>
    <submittedName>
        <fullName evidence="2">TIGR02391 family protein</fullName>
    </submittedName>
</protein>
<accession>A0ABW8ITW0</accession>
<comment type="caution">
    <text evidence="2">The sequence shown here is derived from an EMBL/GenBank/DDBJ whole genome shotgun (WGS) entry which is preliminary data.</text>
</comment>
<dbReference type="RefSeq" id="WP_284397490.1">
    <property type="nucleotide sequence ID" value="NZ_BSNQ01000003.1"/>
</dbReference>
<gene>
    <name evidence="2" type="ORF">ISP13_07760</name>
</gene>
<organism evidence="2 3">
    <name type="scientific">Dyella lipolytica</name>
    <dbReference type="NCBI Taxonomy" id="1867835"/>
    <lineage>
        <taxon>Bacteria</taxon>
        <taxon>Pseudomonadati</taxon>
        <taxon>Pseudomonadota</taxon>
        <taxon>Gammaproteobacteria</taxon>
        <taxon>Lysobacterales</taxon>
        <taxon>Rhodanobacteraceae</taxon>
        <taxon>Dyella</taxon>
    </lineage>
</organism>
<evidence type="ECO:0000313" key="3">
    <source>
        <dbReference type="Proteomes" id="UP001620405"/>
    </source>
</evidence>
<feature type="domain" description="Conserved hypothetical protein CHP02391" evidence="1">
    <location>
        <begin position="41"/>
        <end position="159"/>
    </location>
</feature>
<evidence type="ECO:0000313" key="2">
    <source>
        <dbReference type="EMBL" id="MFK2873426.1"/>
    </source>
</evidence>
<dbReference type="InterPro" id="IPR012654">
    <property type="entry name" value="CHP02391"/>
</dbReference>
<keyword evidence="3" id="KW-1185">Reference proteome</keyword>
<dbReference type="Proteomes" id="UP001620405">
    <property type="component" value="Unassembled WGS sequence"/>
</dbReference>